<dbReference type="AlphaFoldDB" id="A0A9D6V519"/>
<proteinExistence type="predicted"/>
<gene>
    <name evidence="1" type="ORF">HY912_22275</name>
</gene>
<organism evidence="1 2">
    <name type="scientific">Desulfomonile tiedjei</name>
    <dbReference type="NCBI Taxonomy" id="2358"/>
    <lineage>
        <taxon>Bacteria</taxon>
        <taxon>Pseudomonadati</taxon>
        <taxon>Thermodesulfobacteriota</taxon>
        <taxon>Desulfomonilia</taxon>
        <taxon>Desulfomonilales</taxon>
        <taxon>Desulfomonilaceae</taxon>
        <taxon>Desulfomonile</taxon>
    </lineage>
</organism>
<evidence type="ECO:0000313" key="1">
    <source>
        <dbReference type="EMBL" id="MBI5252230.1"/>
    </source>
</evidence>
<evidence type="ECO:0000313" key="2">
    <source>
        <dbReference type="Proteomes" id="UP000807825"/>
    </source>
</evidence>
<reference evidence="1" key="1">
    <citation type="submission" date="2020-07" db="EMBL/GenBank/DDBJ databases">
        <title>Huge and variable diversity of episymbiotic CPR bacteria and DPANN archaea in groundwater ecosystems.</title>
        <authorList>
            <person name="He C.Y."/>
            <person name="Keren R."/>
            <person name="Whittaker M."/>
            <person name="Farag I.F."/>
            <person name="Doudna J."/>
            <person name="Cate J.H.D."/>
            <person name="Banfield J.F."/>
        </authorList>
    </citation>
    <scope>NUCLEOTIDE SEQUENCE</scope>
    <source>
        <strain evidence="1">NC_groundwater_1664_Pr3_B-0.1um_52_9</strain>
    </source>
</reference>
<dbReference type="EMBL" id="JACRDE010000582">
    <property type="protein sequence ID" value="MBI5252230.1"/>
    <property type="molecule type" value="Genomic_DNA"/>
</dbReference>
<accession>A0A9D6V519</accession>
<sequence>MVRKKGQLVKDSSDKYRIPCVRGALPNPLDAGTESAVRVEDHSDLMERYGGVDRW</sequence>
<name>A0A9D6V519_9BACT</name>
<comment type="caution">
    <text evidence="1">The sequence shown here is derived from an EMBL/GenBank/DDBJ whole genome shotgun (WGS) entry which is preliminary data.</text>
</comment>
<protein>
    <submittedName>
        <fullName evidence="1">Uncharacterized protein</fullName>
    </submittedName>
</protein>
<dbReference type="Proteomes" id="UP000807825">
    <property type="component" value="Unassembled WGS sequence"/>
</dbReference>